<evidence type="ECO:0000259" key="1">
    <source>
        <dbReference type="SMART" id="SM00867"/>
    </source>
</evidence>
<dbReference type="Proteomes" id="UP000321533">
    <property type="component" value="Chromosome"/>
</dbReference>
<protein>
    <submittedName>
        <fullName evidence="2">YceI family protein</fullName>
    </submittedName>
</protein>
<sequence length="175" mass="19633">MATYKFDASHSEATFKVKHLMISNVTGSFSKFDATLTADKEDFTDAKVTFEADTNSISTNNEQRDGHLKADDFFSVEKFPKLTFESTSITKKNEEDYIVTGNLTIRDVTKPVTLDVTYNGSTIDPWGQTKIGFEINGKINRKDFGLVWNAVTETGGFLLNDDVKLHVQVQFIKQA</sequence>
<dbReference type="SMART" id="SM00867">
    <property type="entry name" value="YceI"/>
    <property type="match status" value="1"/>
</dbReference>
<feature type="domain" description="Lipid/polyisoprenoid-binding YceI-like" evidence="1">
    <location>
        <begin position="3"/>
        <end position="172"/>
    </location>
</feature>
<dbReference type="EMBL" id="CP042435">
    <property type="protein sequence ID" value="QEC67490.1"/>
    <property type="molecule type" value="Genomic_DNA"/>
</dbReference>
<dbReference type="InterPro" id="IPR036761">
    <property type="entry name" value="TTHA0802/YceI-like_sf"/>
</dbReference>
<dbReference type="RefSeq" id="WP_147189297.1">
    <property type="nucleotide sequence ID" value="NZ_CP042435.1"/>
</dbReference>
<dbReference type="AlphaFoldDB" id="A0A5B8V7I8"/>
<dbReference type="Pfam" id="PF04264">
    <property type="entry name" value="YceI"/>
    <property type="match status" value="1"/>
</dbReference>
<dbReference type="Gene3D" id="2.40.128.110">
    <property type="entry name" value="Lipid/polyisoprenoid-binding, YceI-like"/>
    <property type="match status" value="1"/>
</dbReference>
<dbReference type="PANTHER" id="PTHR34406">
    <property type="entry name" value="PROTEIN YCEI"/>
    <property type="match status" value="1"/>
</dbReference>
<organism evidence="2 3">
    <name type="scientific">Panacibacter ginsenosidivorans</name>
    <dbReference type="NCBI Taxonomy" id="1813871"/>
    <lineage>
        <taxon>Bacteria</taxon>
        <taxon>Pseudomonadati</taxon>
        <taxon>Bacteroidota</taxon>
        <taxon>Chitinophagia</taxon>
        <taxon>Chitinophagales</taxon>
        <taxon>Chitinophagaceae</taxon>
        <taxon>Panacibacter</taxon>
    </lineage>
</organism>
<reference evidence="2 3" key="1">
    <citation type="journal article" date="2016" name="Int. J. Syst. Evol. Microbiol.">
        <title>Panacibacter ginsenosidivorans gen. nov., sp. nov., with ginsenoside converting activity isolated from soil of a ginseng field.</title>
        <authorList>
            <person name="Siddiqi M.Z."/>
            <person name="Muhammad Shafi S."/>
            <person name="Choi K.D."/>
            <person name="Im W.T."/>
        </authorList>
    </citation>
    <scope>NUCLEOTIDE SEQUENCE [LARGE SCALE GENOMIC DNA]</scope>
    <source>
        <strain evidence="2 3">Gsoil1550</strain>
    </source>
</reference>
<dbReference type="KEGG" id="pgin:FRZ67_09340"/>
<dbReference type="OrthoDB" id="9811006at2"/>
<dbReference type="InterPro" id="IPR007372">
    <property type="entry name" value="Lipid/polyisoprenoid-bd_YceI"/>
</dbReference>
<gene>
    <name evidence="2" type="ORF">FRZ67_09340</name>
</gene>
<accession>A0A5B8V7I8</accession>
<dbReference type="PANTHER" id="PTHR34406:SF1">
    <property type="entry name" value="PROTEIN YCEI"/>
    <property type="match status" value="1"/>
</dbReference>
<evidence type="ECO:0000313" key="2">
    <source>
        <dbReference type="EMBL" id="QEC67490.1"/>
    </source>
</evidence>
<evidence type="ECO:0000313" key="3">
    <source>
        <dbReference type="Proteomes" id="UP000321533"/>
    </source>
</evidence>
<name>A0A5B8V7I8_9BACT</name>
<dbReference type="SUPFAM" id="SSF101874">
    <property type="entry name" value="YceI-like"/>
    <property type="match status" value="1"/>
</dbReference>
<proteinExistence type="predicted"/>
<keyword evidence="3" id="KW-1185">Reference proteome</keyword>